<dbReference type="AlphaFoldDB" id="A0A9J6QNN6"/>
<feature type="transmembrane region" description="Helical" evidence="1">
    <location>
        <begin position="58"/>
        <end position="81"/>
    </location>
</feature>
<evidence type="ECO:0000256" key="1">
    <source>
        <dbReference type="SAM" id="Phobius"/>
    </source>
</evidence>
<gene>
    <name evidence="2" type="ORF">OBO34_10550</name>
</gene>
<dbReference type="RefSeq" id="WP_253021153.1">
    <property type="nucleotide sequence ID" value="NZ_JAJAGH010000001.1"/>
</dbReference>
<keyword evidence="1" id="KW-0472">Membrane</keyword>
<evidence type="ECO:0008006" key="4">
    <source>
        <dbReference type="Google" id="ProtNLM"/>
    </source>
</evidence>
<keyword evidence="1" id="KW-1133">Transmembrane helix</keyword>
<reference evidence="2" key="1">
    <citation type="submission" date="2022-09" db="EMBL/GenBank/DDBJ databases">
        <title>Culturomic study of gut microbiota in children with autism spectrum disorder.</title>
        <authorList>
            <person name="Efimov B.A."/>
            <person name="Chaplin A.V."/>
            <person name="Sokolova S.R."/>
            <person name="Pikina A.P."/>
            <person name="Korzhanova M."/>
            <person name="Belova V."/>
            <person name="Korostin D."/>
        </authorList>
    </citation>
    <scope>NUCLEOTIDE SEQUENCE</scope>
    <source>
        <strain evidence="2">ASD5510</strain>
    </source>
</reference>
<name>A0A9J6QNN6_9FIRM</name>
<keyword evidence="3" id="KW-1185">Reference proteome</keyword>
<protein>
    <recommendedName>
        <fullName evidence="4">DUF4367 domain-containing protein</fullName>
    </recommendedName>
</protein>
<organism evidence="2 3">
    <name type="scientific">Hominibacterium faecale</name>
    <dbReference type="NCBI Taxonomy" id="2839743"/>
    <lineage>
        <taxon>Bacteria</taxon>
        <taxon>Bacillati</taxon>
        <taxon>Bacillota</taxon>
        <taxon>Clostridia</taxon>
        <taxon>Peptostreptococcales</taxon>
        <taxon>Anaerovoracaceae</taxon>
        <taxon>Hominibacterium</taxon>
    </lineage>
</organism>
<dbReference type="EMBL" id="JAOSHN010000004">
    <property type="protein sequence ID" value="MCU7378793.1"/>
    <property type="molecule type" value="Genomic_DNA"/>
</dbReference>
<comment type="caution">
    <text evidence="2">The sequence shown here is derived from an EMBL/GenBank/DDBJ whole genome shotgun (WGS) entry which is preliminary data.</text>
</comment>
<dbReference type="Proteomes" id="UP001065549">
    <property type="component" value="Unassembled WGS sequence"/>
</dbReference>
<evidence type="ECO:0000313" key="2">
    <source>
        <dbReference type="EMBL" id="MCU7378793.1"/>
    </source>
</evidence>
<proteinExistence type="predicted"/>
<sequence>MKDNYSHINFDAFLTEEDHILTEAEKEAYIKNFYKRAALRQNEGPGHKPAIGRFSRKFIVLAAALVMILSFGAVAYAAGWFNLGVINTKYDKYELTAVEDSAQYKAAKEMMDYYNSLSQEELIALDNGTFEDTGTTDEKEKSITFRAPTEKEKAVLEKYGLEFVRTHYYVNSAKKALDQVGIGNILGEFWDINELKSKDDNVYNDGYIYTDKGTVTIIGGGESPEAPIYWELHMIPRNVYLSPWSAFTFPEEKERPEYTEWNFTTMDGYQVKANSYKSNSGRNFKALIITETHTIELLYQFTPEKQSSDLSNQDFESLIEKLDLSKLS</sequence>
<keyword evidence="1" id="KW-0812">Transmembrane</keyword>
<accession>A0A9J6QNN6</accession>
<evidence type="ECO:0000313" key="3">
    <source>
        <dbReference type="Proteomes" id="UP001065549"/>
    </source>
</evidence>